<protein>
    <submittedName>
        <fullName evidence="9">Cathepsin E</fullName>
    </submittedName>
</protein>
<evidence type="ECO:0000256" key="6">
    <source>
        <dbReference type="RuleBase" id="RU000454"/>
    </source>
</evidence>
<dbReference type="PROSITE" id="PS00141">
    <property type="entry name" value="ASP_PROTEASE"/>
    <property type="match status" value="2"/>
</dbReference>
<keyword evidence="7" id="KW-0732">Signal</keyword>
<dbReference type="AlphaFoldDB" id="A0A369J3Q3"/>
<dbReference type="CDD" id="cd05471">
    <property type="entry name" value="pepsin_like"/>
    <property type="match status" value="1"/>
</dbReference>
<dbReference type="FunCoup" id="A0A369J3Q3">
    <property type="interactions" value="43"/>
</dbReference>
<dbReference type="PANTHER" id="PTHR47966:SF51">
    <property type="entry name" value="BETA-SITE APP-CLEAVING ENZYME, ISOFORM A-RELATED"/>
    <property type="match status" value="1"/>
</dbReference>
<dbReference type="InterPro" id="IPR033121">
    <property type="entry name" value="PEPTIDASE_A1"/>
</dbReference>
<sequence>MLSLELQFLLSAFVLGASATPVPDAGVRGRGFSIPLARSSIREEAIANISVGIFNPGPVEEERRHIYVKYANASRFLNEADPELPEGITNLPSTDDLIDASTSNVSSSSLHAEAAFLSTAAASPGYASVPLTDFISGNLDILYYATLNIGTPAQQLTVDIDTGSADLWVPSNCAACPQKQYNSRASSTYREAGKSFAITYGAGSASGILATETVSMGGLAVAQQAFGAVSSTTGFKGYVNSGLMGVAFSSIATSKQPTFPENLIMGGKISPYFSVYLTRKQAAGSILCLGCVDTSKMIGAINYFPVKTKTYWTLAMQGMAVDKTLTSPVSAVGLTAVIDTGTTLMYIPSSLASDFYGKIPGAKRAPQYGDGYYTVPCANTNRVGLVFGGLIFYINPVDFTIGKAGAGSTDCVAAIIAFPLTASIPNNMAIVGAIFLKSWYSIYDYSGNGRVGFAPSLNFNK</sequence>
<dbReference type="PANTHER" id="PTHR47966">
    <property type="entry name" value="BETA-SITE APP-CLEAVING ENZYME, ISOFORM A-RELATED"/>
    <property type="match status" value="1"/>
</dbReference>
<proteinExistence type="inferred from homology"/>
<feature type="chain" id="PRO_5016612057" evidence="7">
    <location>
        <begin position="20"/>
        <end position="461"/>
    </location>
</feature>
<dbReference type="PRINTS" id="PR00792">
    <property type="entry name" value="PEPSIN"/>
</dbReference>
<feature type="active site" evidence="5">
    <location>
        <position position="161"/>
    </location>
</feature>
<evidence type="ECO:0000256" key="4">
    <source>
        <dbReference type="ARBA" id="ARBA00022801"/>
    </source>
</evidence>
<evidence type="ECO:0000256" key="3">
    <source>
        <dbReference type="ARBA" id="ARBA00022750"/>
    </source>
</evidence>
<dbReference type="EMBL" id="LUEZ02000122">
    <property type="protein sequence ID" value="RDB16661.1"/>
    <property type="molecule type" value="Genomic_DNA"/>
</dbReference>
<dbReference type="Gene3D" id="2.40.70.10">
    <property type="entry name" value="Acid Proteases"/>
    <property type="match status" value="2"/>
</dbReference>
<feature type="signal peptide" evidence="7">
    <location>
        <begin position="1"/>
        <end position="19"/>
    </location>
</feature>
<evidence type="ECO:0000256" key="2">
    <source>
        <dbReference type="ARBA" id="ARBA00022670"/>
    </source>
</evidence>
<dbReference type="FunFam" id="2.40.70.10:FF:000115">
    <property type="entry name" value="Lysosomal aspartic protease"/>
    <property type="match status" value="1"/>
</dbReference>
<dbReference type="InterPro" id="IPR021109">
    <property type="entry name" value="Peptidase_aspartic_dom_sf"/>
</dbReference>
<feature type="domain" description="Peptidase A1" evidence="8">
    <location>
        <begin position="143"/>
        <end position="454"/>
    </location>
</feature>
<dbReference type="InterPro" id="IPR001461">
    <property type="entry name" value="Aspartic_peptidase_A1"/>
</dbReference>
<evidence type="ECO:0000256" key="7">
    <source>
        <dbReference type="SAM" id="SignalP"/>
    </source>
</evidence>
<reference evidence="9" key="1">
    <citation type="submission" date="2018-04" db="EMBL/GenBank/DDBJ databases">
        <title>Whole genome sequencing of Hypsizygus marmoreus.</title>
        <authorList>
            <person name="Choi I.-G."/>
            <person name="Min B."/>
            <person name="Kim J.-G."/>
            <person name="Kim S."/>
            <person name="Oh Y.-L."/>
            <person name="Kong W.-S."/>
            <person name="Park H."/>
            <person name="Jeong J."/>
            <person name="Song E.-S."/>
        </authorList>
    </citation>
    <scope>NUCLEOTIDE SEQUENCE [LARGE SCALE GENOMIC DNA]</scope>
    <source>
        <strain evidence="9">51987-8</strain>
    </source>
</reference>
<dbReference type="InParanoid" id="A0A369J3Q3"/>
<evidence type="ECO:0000259" key="8">
    <source>
        <dbReference type="PROSITE" id="PS51767"/>
    </source>
</evidence>
<comment type="caution">
    <text evidence="9">The sequence shown here is derived from an EMBL/GenBank/DDBJ whole genome shotgun (WGS) entry which is preliminary data.</text>
</comment>
<keyword evidence="3 6" id="KW-0064">Aspartyl protease</keyword>
<dbReference type="Pfam" id="PF00026">
    <property type="entry name" value="Asp"/>
    <property type="match status" value="1"/>
</dbReference>
<keyword evidence="2 6" id="KW-0645">Protease</keyword>
<dbReference type="OrthoDB" id="2747330at2759"/>
<dbReference type="Proteomes" id="UP000076154">
    <property type="component" value="Unassembled WGS sequence"/>
</dbReference>
<dbReference type="PROSITE" id="PS51767">
    <property type="entry name" value="PEPTIDASE_A1"/>
    <property type="match status" value="1"/>
</dbReference>
<evidence type="ECO:0000313" key="9">
    <source>
        <dbReference type="EMBL" id="RDB16661.1"/>
    </source>
</evidence>
<dbReference type="GO" id="GO:0006508">
    <property type="term" value="P:proteolysis"/>
    <property type="evidence" value="ECO:0007669"/>
    <property type="project" value="UniProtKB-KW"/>
</dbReference>
<organism evidence="9 10">
    <name type="scientific">Hypsizygus marmoreus</name>
    <name type="common">White beech mushroom</name>
    <name type="synonym">Agaricus marmoreus</name>
    <dbReference type="NCBI Taxonomy" id="39966"/>
    <lineage>
        <taxon>Eukaryota</taxon>
        <taxon>Fungi</taxon>
        <taxon>Dikarya</taxon>
        <taxon>Basidiomycota</taxon>
        <taxon>Agaricomycotina</taxon>
        <taxon>Agaricomycetes</taxon>
        <taxon>Agaricomycetidae</taxon>
        <taxon>Agaricales</taxon>
        <taxon>Tricholomatineae</taxon>
        <taxon>Lyophyllaceae</taxon>
        <taxon>Hypsizygus</taxon>
    </lineage>
</organism>
<dbReference type="InterPro" id="IPR001969">
    <property type="entry name" value="Aspartic_peptidase_AS"/>
</dbReference>
<accession>A0A369J3Q3</accession>
<keyword evidence="10" id="KW-1185">Reference proteome</keyword>
<dbReference type="InterPro" id="IPR034164">
    <property type="entry name" value="Pepsin-like_dom"/>
</dbReference>
<dbReference type="GO" id="GO:0004190">
    <property type="term" value="F:aspartic-type endopeptidase activity"/>
    <property type="evidence" value="ECO:0007669"/>
    <property type="project" value="UniProtKB-KW"/>
</dbReference>
<dbReference type="STRING" id="39966.A0A369J3Q3"/>
<name>A0A369J3Q3_HYPMA</name>
<evidence type="ECO:0000313" key="10">
    <source>
        <dbReference type="Proteomes" id="UP000076154"/>
    </source>
</evidence>
<comment type="similarity">
    <text evidence="1 6">Belongs to the peptidase A1 family.</text>
</comment>
<dbReference type="SUPFAM" id="SSF50630">
    <property type="entry name" value="Acid proteases"/>
    <property type="match status" value="1"/>
</dbReference>
<evidence type="ECO:0000256" key="5">
    <source>
        <dbReference type="PIRSR" id="PIRSR601461-1"/>
    </source>
</evidence>
<gene>
    <name evidence="9" type="primary">CTSE</name>
    <name evidence="9" type="ORF">Hypma_002494</name>
</gene>
<feature type="active site" evidence="5">
    <location>
        <position position="339"/>
    </location>
</feature>
<keyword evidence="4 6" id="KW-0378">Hydrolase</keyword>
<evidence type="ECO:0000256" key="1">
    <source>
        <dbReference type="ARBA" id="ARBA00007447"/>
    </source>
</evidence>